<dbReference type="Pfam" id="PF06612">
    <property type="entry name" value="DUF1146"/>
    <property type="match status" value="1"/>
</dbReference>
<feature type="transmembrane region" description="Helical" evidence="1">
    <location>
        <begin position="6"/>
        <end position="24"/>
    </location>
</feature>
<dbReference type="OrthoDB" id="1651016at2"/>
<keyword evidence="1" id="KW-1133">Transmembrane helix</keyword>
<feature type="transmembrane region" description="Helical" evidence="1">
    <location>
        <begin position="44"/>
        <end position="64"/>
    </location>
</feature>
<comment type="caution">
    <text evidence="2">The sequence shown here is derived from an EMBL/GenBank/DDBJ whole genome shotgun (WGS) entry which is preliminary data.</text>
</comment>
<evidence type="ECO:0000313" key="3">
    <source>
        <dbReference type="Proteomes" id="UP000306980"/>
    </source>
</evidence>
<protein>
    <submittedName>
        <fullName evidence="2">DUF1146 domain-containing protein</fullName>
    </submittedName>
</protein>
<dbReference type="Proteomes" id="UP000306980">
    <property type="component" value="Unassembled WGS sequence"/>
</dbReference>
<dbReference type="RefSeq" id="WP_138602899.1">
    <property type="nucleotide sequence ID" value="NZ_VCIA01000001.1"/>
</dbReference>
<dbReference type="InterPro" id="IPR009526">
    <property type="entry name" value="DUF1146"/>
</dbReference>
<proteinExistence type="predicted"/>
<dbReference type="EMBL" id="VCIA01000001">
    <property type="protein sequence ID" value="TMN21990.1"/>
    <property type="molecule type" value="Genomic_DNA"/>
</dbReference>
<evidence type="ECO:0000256" key="1">
    <source>
        <dbReference type="SAM" id="Phobius"/>
    </source>
</evidence>
<name>A0A5S3QJ75_9BACI</name>
<sequence>MFSSIGMTALIGMISHLFFIYVTWRVITTINIDPLIRKGRETEARVLIILVAIFIGTGVSRFFLDFIQWSQDLLYLF</sequence>
<accession>A0A5S3QJ75</accession>
<dbReference type="NCBIfam" id="TIGR02327">
    <property type="entry name" value="int_mem_ywzB"/>
    <property type="match status" value="1"/>
</dbReference>
<keyword evidence="1" id="KW-0472">Membrane</keyword>
<evidence type="ECO:0000313" key="2">
    <source>
        <dbReference type="EMBL" id="TMN21990.1"/>
    </source>
</evidence>
<reference evidence="2 3" key="1">
    <citation type="submission" date="2019-05" db="EMBL/GenBank/DDBJ databases">
        <title>Genomic analysis of Lentibacillus sp. NKC220-2.</title>
        <authorList>
            <person name="Oh Y.J."/>
        </authorList>
    </citation>
    <scope>NUCLEOTIDE SEQUENCE [LARGE SCALE GENOMIC DNA]</scope>
    <source>
        <strain evidence="2 3">NKC220-2</strain>
    </source>
</reference>
<gene>
    <name evidence="2" type="ORF">FFL34_07565</name>
</gene>
<organism evidence="2 3">
    <name type="scientific">Lentibacillus cibarius</name>
    <dbReference type="NCBI Taxonomy" id="2583219"/>
    <lineage>
        <taxon>Bacteria</taxon>
        <taxon>Bacillati</taxon>
        <taxon>Bacillota</taxon>
        <taxon>Bacilli</taxon>
        <taxon>Bacillales</taxon>
        <taxon>Bacillaceae</taxon>
        <taxon>Lentibacillus</taxon>
    </lineage>
</organism>
<dbReference type="AlphaFoldDB" id="A0A5S3QJ75"/>
<keyword evidence="1" id="KW-0812">Transmembrane</keyword>